<dbReference type="InterPro" id="IPR051258">
    <property type="entry name" value="Diverse_Substrate_Transporter"/>
</dbReference>
<dbReference type="RefSeq" id="WP_200350169.1">
    <property type="nucleotide sequence ID" value="NZ_BAABHZ010000011.1"/>
</dbReference>
<dbReference type="AlphaFoldDB" id="A0A934R4N5"/>
<evidence type="ECO:0000313" key="8">
    <source>
        <dbReference type="EMBL" id="MBK1815200.1"/>
    </source>
</evidence>
<keyword evidence="2" id="KW-1003">Cell membrane</keyword>
<proteinExistence type="predicted"/>
<feature type="domain" description="EamA" evidence="7">
    <location>
        <begin position="3"/>
        <end position="136"/>
    </location>
</feature>
<evidence type="ECO:0000256" key="6">
    <source>
        <dbReference type="SAM" id="Phobius"/>
    </source>
</evidence>
<dbReference type="Proteomes" id="UP000600139">
    <property type="component" value="Unassembled WGS sequence"/>
</dbReference>
<dbReference type="InterPro" id="IPR000620">
    <property type="entry name" value="EamA_dom"/>
</dbReference>
<keyword evidence="4 6" id="KW-1133">Transmembrane helix</keyword>
<name>A0A934R4N5_9BACT</name>
<evidence type="ECO:0000256" key="5">
    <source>
        <dbReference type="ARBA" id="ARBA00023136"/>
    </source>
</evidence>
<dbReference type="InterPro" id="IPR037185">
    <property type="entry name" value="EmrE-like"/>
</dbReference>
<gene>
    <name evidence="8" type="ORF">JIN84_06225</name>
</gene>
<reference evidence="8" key="1">
    <citation type="submission" date="2021-01" db="EMBL/GenBank/DDBJ databases">
        <title>Modified the classification status of verrucomicrobia.</title>
        <authorList>
            <person name="Feng X."/>
        </authorList>
    </citation>
    <scope>NUCLEOTIDE SEQUENCE</scope>
    <source>
        <strain evidence="8">JCM 18052</strain>
    </source>
</reference>
<feature type="transmembrane region" description="Helical" evidence="6">
    <location>
        <begin position="250"/>
        <end position="273"/>
    </location>
</feature>
<feature type="transmembrane region" description="Helical" evidence="6">
    <location>
        <begin position="98"/>
        <end position="116"/>
    </location>
</feature>
<sequence length="317" mass="34014">MPALLLILACALWGVSFPLVKALHLEQTARIPAATSLFLASWMQTARFGLGALMLLPFVFGKSRPTANEIRQGLVIALWGGLGMWVQADALAHTEASTSAFLTQAYCIFLPLWACLRTRRGPGVKILLATAMVLAGGGILSGIRPDHLRLGRGEWETLLAAFLFTFQILSLENPRYQGNRGIPVSFVMFLGIALLFVPVTLITAPDVENCLTAGASAASLLLIAGLALFCSVGAYVLMNVWQPRVPATEAGLIYTIEPVFTALYVLVLPQWLGTLIGADYPNETLTTRLITGGALILAANLLMQWKTPPHLPPAGPV</sequence>
<comment type="caution">
    <text evidence="8">The sequence shown here is derived from an EMBL/GenBank/DDBJ whole genome shotgun (WGS) entry which is preliminary data.</text>
</comment>
<dbReference type="PANTHER" id="PTHR42920:SF5">
    <property type="entry name" value="EAMA DOMAIN-CONTAINING PROTEIN"/>
    <property type="match status" value="1"/>
</dbReference>
<keyword evidence="5 6" id="KW-0472">Membrane</keyword>
<evidence type="ECO:0000256" key="2">
    <source>
        <dbReference type="ARBA" id="ARBA00022475"/>
    </source>
</evidence>
<feature type="transmembrane region" description="Helical" evidence="6">
    <location>
        <begin position="73"/>
        <end position="92"/>
    </location>
</feature>
<keyword evidence="9" id="KW-1185">Reference proteome</keyword>
<organism evidence="8 9">
    <name type="scientific">Luteolibacter yonseiensis</name>
    <dbReference type="NCBI Taxonomy" id="1144680"/>
    <lineage>
        <taxon>Bacteria</taxon>
        <taxon>Pseudomonadati</taxon>
        <taxon>Verrucomicrobiota</taxon>
        <taxon>Verrucomicrobiia</taxon>
        <taxon>Verrucomicrobiales</taxon>
        <taxon>Verrucomicrobiaceae</taxon>
        <taxon>Luteolibacter</taxon>
    </lineage>
</organism>
<feature type="transmembrane region" description="Helical" evidence="6">
    <location>
        <begin position="155"/>
        <end position="172"/>
    </location>
</feature>
<feature type="transmembrane region" description="Helical" evidence="6">
    <location>
        <begin position="216"/>
        <end position="238"/>
    </location>
</feature>
<dbReference type="GO" id="GO:0005886">
    <property type="term" value="C:plasma membrane"/>
    <property type="evidence" value="ECO:0007669"/>
    <property type="project" value="UniProtKB-SubCell"/>
</dbReference>
<feature type="transmembrane region" description="Helical" evidence="6">
    <location>
        <begin position="123"/>
        <end position="143"/>
    </location>
</feature>
<feature type="transmembrane region" description="Helical" evidence="6">
    <location>
        <begin position="38"/>
        <end position="61"/>
    </location>
</feature>
<protein>
    <submittedName>
        <fullName evidence="8">DMT family transporter</fullName>
    </submittedName>
</protein>
<feature type="transmembrane region" description="Helical" evidence="6">
    <location>
        <begin position="184"/>
        <end position="204"/>
    </location>
</feature>
<dbReference type="PANTHER" id="PTHR42920">
    <property type="entry name" value="OS03G0707200 PROTEIN-RELATED"/>
    <property type="match status" value="1"/>
</dbReference>
<evidence type="ECO:0000256" key="4">
    <source>
        <dbReference type="ARBA" id="ARBA00022989"/>
    </source>
</evidence>
<keyword evidence="3 6" id="KW-0812">Transmembrane</keyword>
<accession>A0A934R4N5</accession>
<dbReference type="Pfam" id="PF00892">
    <property type="entry name" value="EamA"/>
    <property type="match status" value="1"/>
</dbReference>
<evidence type="ECO:0000256" key="3">
    <source>
        <dbReference type="ARBA" id="ARBA00022692"/>
    </source>
</evidence>
<dbReference type="EMBL" id="JAENIK010000006">
    <property type="protein sequence ID" value="MBK1815200.1"/>
    <property type="molecule type" value="Genomic_DNA"/>
</dbReference>
<evidence type="ECO:0000313" key="9">
    <source>
        <dbReference type="Proteomes" id="UP000600139"/>
    </source>
</evidence>
<evidence type="ECO:0000259" key="7">
    <source>
        <dbReference type="Pfam" id="PF00892"/>
    </source>
</evidence>
<dbReference type="SUPFAM" id="SSF103481">
    <property type="entry name" value="Multidrug resistance efflux transporter EmrE"/>
    <property type="match status" value="2"/>
</dbReference>
<comment type="subcellular location">
    <subcellularLocation>
        <location evidence="1">Cell membrane</location>
        <topology evidence="1">Multi-pass membrane protein</topology>
    </subcellularLocation>
</comment>
<evidence type="ECO:0000256" key="1">
    <source>
        <dbReference type="ARBA" id="ARBA00004651"/>
    </source>
</evidence>